<evidence type="ECO:0000256" key="1">
    <source>
        <dbReference type="ARBA" id="ARBA00006153"/>
    </source>
</evidence>
<dbReference type="CDD" id="cd03884">
    <property type="entry name" value="M20_bAS"/>
    <property type="match status" value="1"/>
</dbReference>
<dbReference type="RefSeq" id="WP_244742311.1">
    <property type="nucleotide sequence ID" value="NZ_CP095071.1"/>
</dbReference>
<dbReference type="NCBIfam" id="NF006771">
    <property type="entry name" value="PRK09290.1-5"/>
    <property type="match status" value="1"/>
</dbReference>
<dbReference type="SUPFAM" id="SSF55031">
    <property type="entry name" value="Bacterial exopeptidase dimerisation domain"/>
    <property type="match status" value="1"/>
</dbReference>
<dbReference type="Pfam" id="PF01546">
    <property type="entry name" value="Peptidase_M20"/>
    <property type="match status" value="1"/>
</dbReference>
<dbReference type="InterPro" id="IPR002933">
    <property type="entry name" value="Peptidase_M20"/>
</dbReference>
<dbReference type="SUPFAM" id="SSF53187">
    <property type="entry name" value="Zn-dependent exopeptidases"/>
    <property type="match status" value="1"/>
</dbReference>
<dbReference type="InterPro" id="IPR001261">
    <property type="entry name" value="ArgE/DapE_CS"/>
</dbReference>
<dbReference type="NCBIfam" id="TIGR01879">
    <property type="entry name" value="hydantase"/>
    <property type="match status" value="1"/>
</dbReference>
<dbReference type="PROSITE" id="PS00758">
    <property type="entry name" value="ARGE_DAPE_CPG2_1"/>
    <property type="match status" value="1"/>
</dbReference>
<proteinExistence type="inferred from homology"/>
<gene>
    <name evidence="4" type="ORF">MUN87_17675</name>
</gene>
<sequence>MKRTEKRIQSTLDAFNVIGETEEGIQRIAYTHNEKEAQVLFAYLCKKEGMDIKVDAVGNVIARREGRFRSAPAVAVGSHVDTVYTGGRFDGIAGVVAGLEVVRRLNEKNIRTDYPVEIIAFTSEESSRFGMSTIGSKAMTGKLSIEQAVKQKDKDGVSLAEAMKHYNFDIANVNEAIRSKTELHSFLELHIEQGPELEKQNKKIAIATGIAAPTRLCVNVKGMAAHSGTTSMANRKDALIAASQLVIMIEKFAQEESLHKTVATVGVFEVFPGAMNVVPGDVEFKVDIRGLNTASKHRIVERIKEEARAVESSRGVDIEVDIIGDEQPVLLDEGIRQVLLDACKDLGMDPMVFPSGAGHDAMNMQSVCPTGLIFVPSHNGISHNPEEFTAIEDIALGCDLLEKCVLELSMEREINNAKTSG</sequence>
<protein>
    <submittedName>
        <fullName evidence="4">M20 family metallo-hydrolase</fullName>
    </submittedName>
</protein>
<keyword evidence="5" id="KW-1185">Reference proteome</keyword>
<dbReference type="PIRSF" id="PIRSF001235">
    <property type="entry name" value="Amidase_carbamoylase"/>
    <property type="match status" value="1"/>
</dbReference>
<dbReference type="InterPro" id="IPR010158">
    <property type="entry name" value="Amidase_Cbmase"/>
</dbReference>
<dbReference type="EMBL" id="CP095071">
    <property type="protein sequence ID" value="UOQ84494.1"/>
    <property type="molecule type" value="Genomic_DNA"/>
</dbReference>
<dbReference type="Gene3D" id="3.40.630.10">
    <property type="entry name" value="Zn peptidases"/>
    <property type="match status" value="1"/>
</dbReference>
<evidence type="ECO:0000259" key="3">
    <source>
        <dbReference type="Pfam" id="PF07687"/>
    </source>
</evidence>
<dbReference type="Gene3D" id="3.30.70.360">
    <property type="match status" value="1"/>
</dbReference>
<name>A0ABY4GJX6_9BACI</name>
<evidence type="ECO:0000313" key="5">
    <source>
        <dbReference type="Proteomes" id="UP000831537"/>
    </source>
</evidence>
<dbReference type="PANTHER" id="PTHR32494:SF5">
    <property type="entry name" value="ALLANTOATE AMIDOHYDROLASE"/>
    <property type="match status" value="1"/>
</dbReference>
<keyword evidence="2" id="KW-0378">Hydrolase</keyword>
<dbReference type="PANTHER" id="PTHR32494">
    <property type="entry name" value="ALLANTOATE DEIMINASE-RELATED"/>
    <property type="match status" value="1"/>
</dbReference>
<evidence type="ECO:0000256" key="2">
    <source>
        <dbReference type="ARBA" id="ARBA00022801"/>
    </source>
</evidence>
<dbReference type="Proteomes" id="UP000831537">
    <property type="component" value="Chromosome"/>
</dbReference>
<reference evidence="4 5" key="1">
    <citation type="submission" date="2022-04" db="EMBL/GenBank/DDBJ databases">
        <title>Gracilibacillus sp. isolated from saltern.</title>
        <authorList>
            <person name="Won M."/>
            <person name="Lee C.-M."/>
            <person name="Woen H.-Y."/>
            <person name="Kwon S.-W."/>
        </authorList>
    </citation>
    <scope>NUCLEOTIDE SEQUENCE [LARGE SCALE GENOMIC DNA]</scope>
    <source>
        <strain evidence="4 5">SSPM10-3</strain>
    </source>
</reference>
<evidence type="ECO:0000313" key="4">
    <source>
        <dbReference type="EMBL" id="UOQ84494.1"/>
    </source>
</evidence>
<dbReference type="Pfam" id="PF07687">
    <property type="entry name" value="M20_dimer"/>
    <property type="match status" value="1"/>
</dbReference>
<dbReference type="InterPro" id="IPR011650">
    <property type="entry name" value="Peptidase_M20_dimer"/>
</dbReference>
<comment type="similarity">
    <text evidence="1">Belongs to the peptidase M20 family.</text>
</comment>
<organism evidence="4 5">
    <name type="scientific">Gracilibacillus salinarum</name>
    <dbReference type="NCBI Taxonomy" id="2932255"/>
    <lineage>
        <taxon>Bacteria</taxon>
        <taxon>Bacillati</taxon>
        <taxon>Bacillota</taxon>
        <taxon>Bacilli</taxon>
        <taxon>Bacillales</taxon>
        <taxon>Bacillaceae</taxon>
        <taxon>Gracilibacillus</taxon>
    </lineage>
</organism>
<accession>A0ABY4GJX6</accession>
<dbReference type="InterPro" id="IPR036264">
    <property type="entry name" value="Bact_exopeptidase_dim_dom"/>
</dbReference>
<feature type="domain" description="Peptidase M20 dimerisation" evidence="3">
    <location>
        <begin position="218"/>
        <end position="309"/>
    </location>
</feature>